<dbReference type="AlphaFoldDB" id="A0A7S1M2I1"/>
<accession>A0A7S1M2I1</accession>
<proteinExistence type="predicted"/>
<reference evidence="2" key="1">
    <citation type="submission" date="2021-01" db="EMBL/GenBank/DDBJ databases">
        <authorList>
            <person name="Corre E."/>
            <person name="Pelletier E."/>
            <person name="Niang G."/>
            <person name="Scheremetjew M."/>
            <person name="Finn R."/>
            <person name="Kale V."/>
            <person name="Holt S."/>
            <person name="Cochrane G."/>
            <person name="Meng A."/>
            <person name="Brown T."/>
            <person name="Cohen L."/>
        </authorList>
    </citation>
    <scope>NUCLEOTIDE SEQUENCE</scope>
    <source>
        <strain evidence="2">CCAP 1951/1</strain>
    </source>
</reference>
<feature type="region of interest" description="Disordered" evidence="1">
    <location>
        <begin position="200"/>
        <end position="219"/>
    </location>
</feature>
<organism evidence="2">
    <name type="scientific">Neobodo designis</name>
    <name type="common">Flagellated protozoan</name>
    <name type="synonym">Bodo designis</name>
    <dbReference type="NCBI Taxonomy" id="312471"/>
    <lineage>
        <taxon>Eukaryota</taxon>
        <taxon>Discoba</taxon>
        <taxon>Euglenozoa</taxon>
        <taxon>Kinetoplastea</taxon>
        <taxon>Metakinetoplastina</taxon>
        <taxon>Neobodonida</taxon>
        <taxon>Neobodo</taxon>
    </lineage>
</organism>
<feature type="region of interest" description="Disordered" evidence="1">
    <location>
        <begin position="287"/>
        <end position="336"/>
    </location>
</feature>
<protein>
    <submittedName>
        <fullName evidence="2">Uncharacterized protein</fullName>
    </submittedName>
</protein>
<gene>
    <name evidence="2" type="ORF">NDES1114_LOCUS16880</name>
</gene>
<sequence>MGCASSVHDEHRTHMMDDGNESVRARIRVYLENADEGLHADADFDQPLNEQEQAQHRKLEDEWSIHSRGDIIEEPTPFSLNMREKKKVVAARVESGINGDPCQFEPTPEPPSEIDKSCKQVRAWFAYNDALIAAAEQDLQSSFSDGSEVHASPLRTTSGFGGVSPYRPGPTTDVTTPDEGYVGDSSGSRGTNGLLTVSSSSHLNVPVSPGRSPGRGGLDASHSTLDFGGGSVFALDHGRILRRPGAEGSSSTPHVVATPGTPFLGAGPRMPLRADVLASHLRRLRALEKGEVPSPKAGGAPRSPVSPQIHHRQPPHFALGEPSVETSVPGTVVPEQ</sequence>
<feature type="region of interest" description="Disordered" evidence="1">
    <location>
        <begin position="144"/>
        <end position="178"/>
    </location>
</feature>
<evidence type="ECO:0000256" key="1">
    <source>
        <dbReference type="SAM" id="MobiDB-lite"/>
    </source>
</evidence>
<name>A0A7S1M2I1_NEODS</name>
<evidence type="ECO:0000313" key="2">
    <source>
        <dbReference type="EMBL" id="CAD9120098.1"/>
    </source>
</evidence>
<dbReference type="EMBL" id="HBGF01025519">
    <property type="protein sequence ID" value="CAD9120098.1"/>
    <property type="molecule type" value="Transcribed_RNA"/>
</dbReference>